<sequence>MLSSRKNVKFQPPVEDEFPVIVLQYSKGELVKKAHLSWCKKVL</sequence>
<reference evidence="1 2" key="1">
    <citation type="submission" date="2021-12" db="EMBL/GenBank/DDBJ databases">
        <title>Genome sequencing of bacteria with rrn-lacking chromosome and rrn-plasmid.</title>
        <authorList>
            <person name="Anda M."/>
            <person name="Iwasaki W."/>
        </authorList>
    </citation>
    <scope>NUCLEOTIDE SEQUENCE [LARGE SCALE GENOMIC DNA]</scope>
    <source>
        <strain evidence="1 2">NBRC 15940</strain>
    </source>
</reference>
<evidence type="ECO:0000313" key="2">
    <source>
        <dbReference type="Proteomes" id="UP001310022"/>
    </source>
</evidence>
<dbReference type="EMBL" id="BQKE01000001">
    <property type="protein sequence ID" value="GJM59885.1"/>
    <property type="molecule type" value="Genomic_DNA"/>
</dbReference>
<dbReference type="AlphaFoldDB" id="A0AAN4VX17"/>
<protein>
    <submittedName>
        <fullName evidence="1">Uncharacterized protein</fullName>
    </submittedName>
</protein>
<organism evidence="1 2">
    <name type="scientific">Persicobacter diffluens</name>
    <dbReference type="NCBI Taxonomy" id="981"/>
    <lineage>
        <taxon>Bacteria</taxon>
        <taxon>Pseudomonadati</taxon>
        <taxon>Bacteroidota</taxon>
        <taxon>Cytophagia</taxon>
        <taxon>Cytophagales</taxon>
        <taxon>Persicobacteraceae</taxon>
        <taxon>Persicobacter</taxon>
    </lineage>
</organism>
<evidence type="ECO:0000313" key="1">
    <source>
        <dbReference type="EMBL" id="GJM59885.1"/>
    </source>
</evidence>
<comment type="caution">
    <text evidence="1">The sequence shown here is derived from an EMBL/GenBank/DDBJ whole genome shotgun (WGS) entry which is preliminary data.</text>
</comment>
<name>A0AAN4VX17_9BACT</name>
<proteinExistence type="predicted"/>
<accession>A0AAN4VX17</accession>
<keyword evidence="2" id="KW-1185">Reference proteome</keyword>
<dbReference type="Proteomes" id="UP001310022">
    <property type="component" value="Unassembled WGS sequence"/>
</dbReference>
<gene>
    <name evidence="1" type="ORF">PEDI_04370</name>
</gene>